<evidence type="ECO:0000256" key="3">
    <source>
        <dbReference type="ARBA" id="ARBA00023274"/>
    </source>
</evidence>
<name>A0A9Q9BX41_9BACT</name>
<accession>A0A9Q9BX41</accession>
<dbReference type="Proteomes" id="UP001059349">
    <property type="component" value="Chromosome"/>
</dbReference>
<evidence type="ECO:0000256" key="4">
    <source>
        <dbReference type="ARBA" id="ARBA00035204"/>
    </source>
</evidence>
<dbReference type="GO" id="GO:0022625">
    <property type="term" value="C:cytosolic large ribosomal subunit"/>
    <property type="evidence" value="ECO:0007669"/>
    <property type="project" value="TreeGrafter"/>
</dbReference>
<protein>
    <recommendedName>
        <fullName evidence="4 5">Large ribosomal subunit protein uL29</fullName>
    </recommendedName>
</protein>
<dbReference type="Pfam" id="PF00831">
    <property type="entry name" value="Ribosomal_L29"/>
    <property type="match status" value="1"/>
</dbReference>
<dbReference type="HAMAP" id="MF_00374">
    <property type="entry name" value="Ribosomal_uL29"/>
    <property type="match status" value="1"/>
</dbReference>
<dbReference type="InterPro" id="IPR001854">
    <property type="entry name" value="Ribosomal_uL29"/>
</dbReference>
<evidence type="ECO:0000313" key="7">
    <source>
        <dbReference type="EMBL" id="UTO25636.1"/>
    </source>
</evidence>
<dbReference type="GO" id="GO:0006412">
    <property type="term" value="P:translation"/>
    <property type="evidence" value="ECO:0007669"/>
    <property type="project" value="UniProtKB-UniRule"/>
</dbReference>
<feature type="region of interest" description="Disordered" evidence="6">
    <location>
        <begin position="71"/>
        <end position="150"/>
    </location>
</feature>
<feature type="compositionally biased region" description="Basic and acidic residues" evidence="6">
    <location>
        <begin position="71"/>
        <end position="128"/>
    </location>
</feature>
<evidence type="ECO:0000256" key="6">
    <source>
        <dbReference type="SAM" id="MobiDB-lite"/>
    </source>
</evidence>
<dbReference type="GO" id="GO:0003735">
    <property type="term" value="F:structural constituent of ribosome"/>
    <property type="evidence" value="ECO:0007669"/>
    <property type="project" value="InterPro"/>
</dbReference>
<dbReference type="EMBL" id="CP101127">
    <property type="protein sequence ID" value="UTO25636.1"/>
    <property type="molecule type" value="Genomic_DNA"/>
</dbReference>
<evidence type="ECO:0000256" key="5">
    <source>
        <dbReference type="HAMAP-Rule" id="MF_00374"/>
    </source>
</evidence>
<comment type="similarity">
    <text evidence="1 5">Belongs to the universal ribosomal protein uL29 family.</text>
</comment>
<dbReference type="SUPFAM" id="SSF46561">
    <property type="entry name" value="Ribosomal protein L29 (L29p)"/>
    <property type="match status" value="1"/>
</dbReference>
<organism evidence="7 8">
    <name type="scientific">Metamycoplasma hyosynoviae</name>
    <dbReference type="NCBI Taxonomy" id="29559"/>
    <lineage>
        <taxon>Bacteria</taxon>
        <taxon>Bacillati</taxon>
        <taxon>Mycoplasmatota</taxon>
        <taxon>Mycoplasmoidales</taxon>
        <taxon>Metamycoplasmataceae</taxon>
        <taxon>Metamycoplasma</taxon>
    </lineage>
</organism>
<dbReference type="AlphaFoldDB" id="A0A9Q9BX41"/>
<keyword evidence="2 5" id="KW-0689">Ribosomal protein</keyword>
<sequence>MVMKFSDLMKKSVKELQDLLVEYRGELFTLRFKNATRQLDKTHRITEIKKDIARTLTALNQKEINSIEELLSTKKQETKPAETSKPETKTVETAKAETSKPVQVKEAKAETKEKQVKVSEKTKAEKPAATKKPTSSKPKATKTTVKKGDK</sequence>
<evidence type="ECO:0000256" key="1">
    <source>
        <dbReference type="ARBA" id="ARBA00009254"/>
    </source>
</evidence>
<feature type="compositionally biased region" description="Low complexity" evidence="6">
    <location>
        <begin position="130"/>
        <end position="143"/>
    </location>
</feature>
<reference evidence="7" key="1">
    <citation type="submission" date="2022-07" db="EMBL/GenBank/DDBJ databases">
        <title>Complete genome of Mycoplasma hyosynoviae B1.</title>
        <authorList>
            <person name="Spergser J."/>
        </authorList>
    </citation>
    <scope>NUCLEOTIDE SEQUENCE</scope>
    <source>
        <strain evidence="7">B1</strain>
    </source>
</reference>
<dbReference type="RefSeq" id="WP_241851896.1">
    <property type="nucleotide sequence ID" value="NZ_CP101127.1"/>
</dbReference>
<dbReference type="GeneID" id="75105248"/>
<evidence type="ECO:0000313" key="8">
    <source>
        <dbReference type="Proteomes" id="UP001059349"/>
    </source>
</evidence>
<dbReference type="PANTHER" id="PTHR10916:SF0">
    <property type="entry name" value="LARGE RIBOSOMAL SUBUNIT PROTEIN UL29C"/>
    <property type="match status" value="1"/>
</dbReference>
<keyword evidence="3 5" id="KW-0687">Ribonucleoprotein</keyword>
<dbReference type="InterPro" id="IPR036049">
    <property type="entry name" value="Ribosomal_uL29_sf"/>
</dbReference>
<dbReference type="PANTHER" id="PTHR10916">
    <property type="entry name" value="60S RIBOSOMAL PROTEIN L35/50S RIBOSOMAL PROTEIN L29"/>
    <property type="match status" value="1"/>
</dbReference>
<dbReference type="NCBIfam" id="TIGR00012">
    <property type="entry name" value="L29"/>
    <property type="match status" value="1"/>
</dbReference>
<evidence type="ECO:0000256" key="2">
    <source>
        <dbReference type="ARBA" id="ARBA00022980"/>
    </source>
</evidence>
<proteinExistence type="inferred from homology"/>
<dbReference type="Gene3D" id="1.10.287.310">
    <property type="match status" value="1"/>
</dbReference>
<dbReference type="CDD" id="cd00427">
    <property type="entry name" value="Ribosomal_L29_HIP"/>
    <property type="match status" value="1"/>
</dbReference>
<dbReference type="InterPro" id="IPR050063">
    <property type="entry name" value="Ribosomal_protein_uL29"/>
</dbReference>
<gene>
    <name evidence="5 7" type="primary">rpmC</name>
    <name evidence="7" type="ORF">NMG93_02005</name>
</gene>